<evidence type="ECO:0000256" key="1">
    <source>
        <dbReference type="ARBA" id="ARBA00004418"/>
    </source>
</evidence>
<keyword evidence="4" id="KW-0574">Periplasm</keyword>
<feature type="domain" description="MucB/RseB C-terminal" evidence="8">
    <location>
        <begin position="218"/>
        <end position="311"/>
    </location>
</feature>
<comment type="caution">
    <text evidence="9">The sequence shown here is derived from an EMBL/GenBank/DDBJ whole genome shotgun (WGS) entry which is preliminary data.</text>
</comment>
<name>A0A135I414_9GAMM</name>
<dbReference type="InterPro" id="IPR005588">
    <property type="entry name" value="MucB_RseB"/>
</dbReference>
<dbReference type="Proteomes" id="UP000070529">
    <property type="component" value="Unassembled WGS sequence"/>
</dbReference>
<dbReference type="STRING" id="294935.ATN88_22755"/>
<evidence type="ECO:0000256" key="6">
    <source>
        <dbReference type="SAM" id="SignalP"/>
    </source>
</evidence>
<dbReference type="CDD" id="cd16327">
    <property type="entry name" value="RseB"/>
    <property type="match status" value="1"/>
</dbReference>
<reference evidence="9 10" key="1">
    <citation type="submission" date="2015-11" db="EMBL/GenBank/DDBJ databases">
        <title>Genomic Taxonomy of the Vibrionaceae.</title>
        <authorList>
            <person name="Gomez-Gil B."/>
            <person name="Enciso-Ibarra J."/>
        </authorList>
    </citation>
    <scope>NUCLEOTIDE SEQUENCE [LARGE SCALE GENOMIC DNA]</scope>
    <source>
        <strain evidence="9 10">CAIM 912</strain>
    </source>
</reference>
<evidence type="ECO:0000259" key="7">
    <source>
        <dbReference type="Pfam" id="PF03888"/>
    </source>
</evidence>
<feature type="signal peptide" evidence="6">
    <location>
        <begin position="1"/>
        <end position="18"/>
    </location>
</feature>
<dbReference type="InterPro" id="IPR033434">
    <property type="entry name" value="MucB/RseB_N"/>
</dbReference>
<feature type="domain" description="MucB/RseB N-terminal" evidence="7">
    <location>
        <begin position="25"/>
        <end position="205"/>
    </location>
</feature>
<evidence type="ECO:0000313" key="10">
    <source>
        <dbReference type="Proteomes" id="UP000070529"/>
    </source>
</evidence>
<dbReference type="GO" id="GO:0032885">
    <property type="term" value="P:regulation of polysaccharide biosynthetic process"/>
    <property type="evidence" value="ECO:0007669"/>
    <property type="project" value="TreeGrafter"/>
</dbReference>
<dbReference type="NCBIfam" id="NF006990">
    <property type="entry name" value="PRK09455.1"/>
    <property type="match status" value="1"/>
</dbReference>
<dbReference type="Pfam" id="PF17188">
    <property type="entry name" value="MucB_RseB_C"/>
    <property type="match status" value="1"/>
</dbReference>
<protein>
    <submittedName>
        <fullName evidence="9">Transcriptional regulator</fullName>
    </submittedName>
</protein>
<feature type="region of interest" description="Disordered" evidence="5">
    <location>
        <begin position="315"/>
        <end position="335"/>
    </location>
</feature>
<dbReference type="EMBL" id="LNTY01000056">
    <property type="protein sequence ID" value="KXF80165.1"/>
    <property type="molecule type" value="Genomic_DNA"/>
</dbReference>
<dbReference type="InterPro" id="IPR033436">
    <property type="entry name" value="MucB/RseB_C"/>
</dbReference>
<gene>
    <name evidence="9" type="ORF">ATN88_22755</name>
</gene>
<dbReference type="Gene3D" id="2.50.20.10">
    <property type="entry name" value="Lipoprotein localisation LolA/LolB/LppX"/>
    <property type="match status" value="1"/>
</dbReference>
<dbReference type="PANTHER" id="PTHR38782:SF1">
    <property type="entry name" value="SIGMA-E FACTOR REGULATORY PROTEIN RSEB"/>
    <property type="match status" value="1"/>
</dbReference>
<accession>A0A135I414</accession>
<dbReference type="Gene3D" id="3.30.200.100">
    <property type="entry name" value="MucB/RseB, C-terminal domain"/>
    <property type="match status" value="1"/>
</dbReference>
<dbReference type="PANTHER" id="PTHR38782">
    <property type="match status" value="1"/>
</dbReference>
<keyword evidence="10" id="KW-1185">Reference proteome</keyword>
<proteinExistence type="inferred from homology"/>
<dbReference type="RefSeq" id="WP_067419614.1">
    <property type="nucleotide sequence ID" value="NZ_LNTY01000056.1"/>
</dbReference>
<feature type="chain" id="PRO_5007465605" evidence="6">
    <location>
        <begin position="19"/>
        <end position="335"/>
    </location>
</feature>
<dbReference type="AlphaFoldDB" id="A0A135I414"/>
<evidence type="ECO:0000256" key="5">
    <source>
        <dbReference type="SAM" id="MobiDB-lite"/>
    </source>
</evidence>
<dbReference type="InterPro" id="IPR038484">
    <property type="entry name" value="MucB/RseB_C_sf"/>
</dbReference>
<evidence type="ECO:0000313" key="9">
    <source>
        <dbReference type="EMBL" id="KXF80165.1"/>
    </source>
</evidence>
<dbReference type="GO" id="GO:0030288">
    <property type="term" value="C:outer membrane-bounded periplasmic space"/>
    <property type="evidence" value="ECO:0007669"/>
    <property type="project" value="TreeGrafter"/>
</dbReference>
<evidence type="ECO:0000256" key="2">
    <source>
        <dbReference type="ARBA" id="ARBA00008150"/>
    </source>
</evidence>
<dbReference type="GO" id="GO:0045152">
    <property type="term" value="F:antisigma factor binding"/>
    <property type="evidence" value="ECO:0007669"/>
    <property type="project" value="TreeGrafter"/>
</dbReference>
<feature type="compositionally biased region" description="Low complexity" evidence="5">
    <location>
        <begin position="316"/>
        <end position="329"/>
    </location>
</feature>
<sequence>MKPFLIGAIALVSLVANASTEDSPAEALLHNMHQATEQLDYELSYILVRKNSIEPLRFRHAVVDGKSFGQIAYLSGPPREVIRRGDEISYFEPGIDPFTIQSNQMVAPLPAVMQTNIDHLATMYDFVPLGRAREAGVACDVVRVSPKDGERYSYVLWIDQDTKLLVRADLLGRDGDPIEQYRALSVVVSPQVGDMMRQLATVELPPVVHLPNKPNTGLNWQVTDLPAGFEPIYRNRHRLLITERPVESQMFSDGLFSFSVYLSEADKFSVPEQVVRKGRRTLHSHLVGNAEVTVVGDIPPATAKKVAESVRFVSQPKAPAVAEPTTPAESGVETQ</sequence>
<dbReference type="Pfam" id="PF03888">
    <property type="entry name" value="MucB_RseB"/>
    <property type="match status" value="1"/>
</dbReference>
<dbReference type="PIRSF" id="PIRSF005427">
    <property type="entry name" value="RseB"/>
    <property type="match status" value="1"/>
</dbReference>
<evidence type="ECO:0000259" key="8">
    <source>
        <dbReference type="Pfam" id="PF17188"/>
    </source>
</evidence>
<evidence type="ECO:0000256" key="4">
    <source>
        <dbReference type="ARBA" id="ARBA00022764"/>
    </source>
</evidence>
<evidence type="ECO:0000256" key="3">
    <source>
        <dbReference type="ARBA" id="ARBA00022729"/>
    </source>
</evidence>
<organism evidence="9 10">
    <name type="scientific">Enterovibrio coralii</name>
    <dbReference type="NCBI Taxonomy" id="294935"/>
    <lineage>
        <taxon>Bacteria</taxon>
        <taxon>Pseudomonadati</taxon>
        <taxon>Pseudomonadota</taxon>
        <taxon>Gammaproteobacteria</taxon>
        <taxon>Vibrionales</taxon>
        <taxon>Vibrionaceae</taxon>
        <taxon>Enterovibrio</taxon>
    </lineage>
</organism>
<dbReference type="OrthoDB" id="7067274at2"/>
<comment type="similarity">
    <text evidence="2">Belongs to the RseB family.</text>
</comment>
<comment type="subcellular location">
    <subcellularLocation>
        <location evidence="1">Periplasm</location>
    </subcellularLocation>
</comment>
<keyword evidence="3 6" id="KW-0732">Signal</keyword>